<feature type="transmembrane region" description="Helical" evidence="1">
    <location>
        <begin position="20"/>
        <end position="39"/>
    </location>
</feature>
<comment type="caution">
    <text evidence="2">The sequence shown here is derived from an EMBL/GenBank/DDBJ whole genome shotgun (WGS) entry which is preliminary data.</text>
</comment>
<keyword evidence="1" id="KW-1133">Transmembrane helix</keyword>
<keyword evidence="1" id="KW-0812">Transmembrane</keyword>
<evidence type="ECO:0000313" key="2">
    <source>
        <dbReference type="EMBL" id="ROR92696.1"/>
    </source>
</evidence>
<keyword evidence="3" id="KW-1185">Reference proteome</keyword>
<evidence type="ECO:0008006" key="4">
    <source>
        <dbReference type="Google" id="ProtNLM"/>
    </source>
</evidence>
<dbReference type="AlphaFoldDB" id="A0A3N2CYY3"/>
<dbReference type="Proteomes" id="UP000281738">
    <property type="component" value="Unassembled WGS sequence"/>
</dbReference>
<dbReference type="RefSeq" id="WP_170169874.1">
    <property type="nucleotide sequence ID" value="NZ_RKHO01000001.1"/>
</dbReference>
<dbReference type="EMBL" id="RKHO01000001">
    <property type="protein sequence ID" value="ROR92696.1"/>
    <property type="molecule type" value="Genomic_DNA"/>
</dbReference>
<proteinExistence type="predicted"/>
<protein>
    <recommendedName>
        <fullName evidence="4">Oxalate:formate antiporter</fullName>
    </recommendedName>
</protein>
<evidence type="ECO:0000313" key="3">
    <source>
        <dbReference type="Proteomes" id="UP000281738"/>
    </source>
</evidence>
<organism evidence="2 3">
    <name type="scientific">Nocardioides aurantiacus</name>
    <dbReference type="NCBI Taxonomy" id="86796"/>
    <lineage>
        <taxon>Bacteria</taxon>
        <taxon>Bacillati</taxon>
        <taxon>Actinomycetota</taxon>
        <taxon>Actinomycetes</taxon>
        <taxon>Propionibacteriales</taxon>
        <taxon>Nocardioidaceae</taxon>
        <taxon>Nocardioides</taxon>
    </lineage>
</organism>
<keyword evidence="1" id="KW-0472">Membrane</keyword>
<sequence>MSTTQDDQSRTSGSTSPTSALVVTLAWLLVSVPLAYGLWQTLVKAAQLLG</sequence>
<evidence type="ECO:0000256" key="1">
    <source>
        <dbReference type="SAM" id="Phobius"/>
    </source>
</evidence>
<gene>
    <name evidence="2" type="ORF">EDD33_3594</name>
</gene>
<name>A0A3N2CYY3_9ACTN</name>
<accession>A0A3N2CYY3</accession>
<reference evidence="2 3" key="1">
    <citation type="submission" date="2018-11" db="EMBL/GenBank/DDBJ databases">
        <title>Sequencing the genomes of 1000 actinobacteria strains.</title>
        <authorList>
            <person name="Klenk H.-P."/>
        </authorList>
    </citation>
    <scope>NUCLEOTIDE SEQUENCE [LARGE SCALE GENOMIC DNA]</scope>
    <source>
        <strain evidence="2 3">DSM 12652</strain>
    </source>
</reference>